<dbReference type="SUPFAM" id="SSF52833">
    <property type="entry name" value="Thioredoxin-like"/>
    <property type="match status" value="1"/>
</dbReference>
<dbReference type="InterPro" id="IPR051924">
    <property type="entry name" value="GST_Kappa/NadH"/>
</dbReference>
<dbReference type="Proteomes" id="UP000054053">
    <property type="component" value="Unassembled WGS sequence"/>
</dbReference>
<gene>
    <name evidence="1" type="ORF">UVI_02046110</name>
</gene>
<evidence type="ECO:0000313" key="1">
    <source>
        <dbReference type="EMBL" id="GAO19965.1"/>
    </source>
</evidence>
<proteinExistence type="predicted"/>
<protein>
    <recommendedName>
        <fullName evidence="3">DSBA-like thioredoxin domain-containing protein</fullName>
    </recommendedName>
</protein>
<dbReference type="Gene3D" id="3.40.30.10">
    <property type="entry name" value="Glutaredoxin"/>
    <property type="match status" value="1"/>
</dbReference>
<dbReference type="GO" id="GO:0006749">
    <property type="term" value="P:glutathione metabolic process"/>
    <property type="evidence" value="ECO:0007669"/>
    <property type="project" value="TreeGrafter"/>
</dbReference>
<reference evidence="2" key="1">
    <citation type="journal article" date="2016" name="Genome Announc.">
        <title>Genome sequence of Ustilaginoidea virens IPU010, a rice pathogenic fungus causing false smut.</title>
        <authorList>
            <person name="Kumagai T."/>
            <person name="Ishii T."/>
            <person name="Terai G."/>
            <person name="Umemura M."/>
            <person name="Machida M."/>
            <person name="Asai K."/>
        </authorList>
    </citation>
    <scope>NUCLEOTIDE SEQUENCE [LARGE SCALE GENOMIC DNA]</scope>
    <source>
        <strain evidence="2">IPU010</strain>
    </source>
</reference>
<dbReference type="GO" id="GO:0004602">
    <property type="term" value="F:glutathione peroxidase activity"/>
    <property type="evidence" value="ECO:0007669"/>
    <property type="project" value="TreeGrafter"/>
</dbReference>
<evidence type="ECO:0000313" key="2">
    <source>
        <dbReference type="Proteomes" id="UP000054053"/>
    </source>
</evidence>
<dbReference type="AlphaFoldDB" id="A0A1B5LAG1"/>
<name>A0A1B5LAG1_USTVR</name>
<accession>A0A1B5LAG1</accession>
<evidence type="ECO:0008006" key="3">
    <source>
        <dbReference type="Google" id="ProtNLM"/>
    </source>
</evidence>
<dbReference type="GO" id="GO:0005777">
    <property type="term" value="C:peroxisome"/>
    <property type="evidence" value="ECO:0007669"/>
    <property type="project" value="TreeGrafter"/>
</dbReference>
<sequence length="182" mass="20291">MLAEPGGLLNLTGNKPPWTSAAKARYLGYDSPRAARRVGITDYAPPEDLLQRAKTQSALRALLFVKARFPRETFLSVLRFLLHRFWTPPHADATETPTRGSRLFTEPDVDAIMQGRAEMKGKLIEDTGRLAEDGAFGCPWLVATNSRGEVEPFFGSDRFNHMYIFLGLPFQDVVVLEPGAKL</sequence>
<dbReference type="GO" id="GO:0004364">
    <property type="term" value="F:glutathione transferase activity"/>
    <property type="evidence" value="ECO:0007669"/>
    <property type="project" value="TreeGrafter"/>
</dbReference>
<dbReference type="PANTHER" id="PTHR42943:SF13">
    <property type="entry name" value="GLUTATHIONE S-TRANSFERASE KAPPA-RELATED"/>
    <property type="match status" value="1"/>
</dbReference>
<dbReference type="PANTHER" id="PTHR42943">
    <property type="entry name" value="GLUTATHIONE S-TRANSFERASE KAPPA"/>
    <property type="match status" value="1"/>
</dbReference>
<comment type="caution">
    <text evidence="1">The sequence shown here is derived from an EMBL/GenBank/DDBJ whole genome shotgun (WGS) entry which is preliminary data.</text>
</comment>
<dbReference type="InterPro" id="IPR036249">
    <property type="entry name" value="Thioredoxin-like_sf"/>
</dbReference>
<organism evidence="1 2">
    <name type="scientific">Ustilaginoidea virens</name>
    <name type="common">Rice false smut fungus</name>
    <name type="synonym">Villosiclava virens</name>
    <dbReference type="NCBI Taxonomy" id="1159556"/>
    <lineage>
        <taxon>Eukaryota</taxon>
        <taxon>Fungi</taxon>
        <taxon>Dikarya</taxon>
        <taxon>Ascomycota</taxon>
        <taxon>Pezizomycotina</taxon>
        <taxon>Sordariomycetes</taxon>
        <taxon>Hypocreomycetidae</taxon>
        <taxon>Hypocreales</taxon>
        <taxon>Clavicipitaceae</taxon>
        <taxon>Ustilaginoidea</taxon>
    </lineage>
</organism>
<dbReference type="EMBL" id="BBTG02000030">
    <property type="protein sequence ID" value="GAO19965.1"/>
    <property type="molecule type" value="Genomic_DNA"/>
</dbReference>
<dbReference type="GO" id="GO:0005739">
    <property type="term" value="C:mitochondrion"/>
    <property type="evidence" value="ECO:0007669"/>
    <property type="project" value="TreeGrafter"/>
</dbReference>